<dbReference type="InterPro" id="IPR018253">
    <property type="entry name" value="DnaJ_domain_CS"/>
</dbReference>
<feature type="region of interest" description="Disordered" evidence="1">
    <location>
        <begin position="165"/>
        <end position="202"/>
    </location>
</feature>
<dbReference type="SMART" id="SM00271">
    <property type="entry name" value="DnaJ"/>
    <property type="match status" value="1"/>
</dbReference>
<dbReference type="InParanoid" id="A0A1E5RNH8"/>
<dbReference type="EMBL" id="LPNM01000005">
    <property type="protein sequence ID" value="OEJ88438.1"/>
    <property type="molecule type" value="Genomic_DNA"/>
</dbReference>
<accession>A0A1E5RNH8</accession>
<organism evidence="4 5">
    <name type="scientific">Hanseniaspora osmophila</name>
    <dbReference type="NCBI Taxonomy" id="56408"/>
    <lineage>
        <taxon>Eukaryota</taxon>
        <taxon>Fungi</taxon>
        <taxon>Dikarya</taxon>
        <taxon>Ascomycota</taxon>
        <taxon>Saccharomycotina</taxon>
        <taxon>Saccharomycetes</taxon>
        <taxon>Saccharomycodales</taxon>
        <taxon>Saccharomycodaceae</taxon>
        <taxon>Hanseniaspora</taxon>
    </lineage>
</organism>
<evidence type="ECO:0000259" key="3">
    <source>
        <dbReference type="PROSITE" id="PS50076"/>
    </source>
</evidence>
<feature type="domain" description="J" evidence="3">
    <location>
        <begin position="24"/>
        <end position="88"/>
    </location>
</feature>
<feature type="compositionally biased region" description="Polar residues" evidence="1">
    <location>
        <begin position="165"/>
        <end position="178"/>
    </location>
</feature>
<protein>
    <submittedName>
        <fullName evidence="4">Protein HLJ1</fullName>
    </submittedName>
</protein>
<name>A0A1E5RNH8_9ASCO</name>
<feature type="compositionally biased region" description="Polar residues" evidence="1">
    <location>
        <begin position="109"/>
        <end position="119"/>
    </location>
</feature>
<dbReference type="PRINTS" id="PR00625">
    <property type="entry name" value="JDOMAIN"/>
</dbReference>
<dbReference type="InterPro" id="IPR001623">
    <property type="entry name" value="DnaJ_domain"/>
</dbReference>
<dbReference type="PANTHER" id="PTHR43908:SF3">
    <property type="entry name" value="AT29763P-RELATED"/>
    <property type="match status" value="1"/>
</dbReference>
<dbReference type="InterPro" id="IPR051100">
    <property type="entry name" value="DnaJ_subfamily_B/C"/>
</dbReference>
<evidence type="ECO:0000313" key="5">
    <source>
        <dbReference type="Proteomes" id="UP000095728"/>
    </source>
</evidence>
<proteinExistence type="predicted"/>
<dbReference type="STRING" id="56408.A0A1E5RNH8"/>
<reference evidence="5" key="1">
    <citation type="journal article" date="2016" name="Genome Announc.">
        <title>Genome sequences of three species of Hanseniaspora isolated from spontaneous wine fermentations.</title>
        <authorList>
            <person name="Sternes P.R."/>
            <person name="Lee D."/>
            <person name="Kutyna D.R."/>
            <person name="Borneman A.R."/>
        </authorList>
    </citation>
    <scope>NUCLEOTIDE SEQUENCE [LARGE SCALE GENOMIC DNA]</scope>
    <source>
        <strain evidence="5">AWRI3579</strain>
    </source>
</reference>
<dbReference type="GO" id="GO:0005789">
    <property type="term" value="C:endoplasmic reticulum membrane"/>
    <property type="evidence" value="ECO:0007669"/>
    <property type="project" value="TreeGrafter"/>
</dbReference>
<evidence type="ECO:0000256" key="2">
    <source>
        <dbReference type="SAM" id="Phobius"/>
    </source>
</evidence>
<dbReference type="Pfam" id="PF00226">
    <property type="entry name" value="DnaJ"/>
    <property type="match status" value="1"/>
</dbReference>
<dbReference type="CDD" id="cd06257">
    <property type="entry name" value="DnaJ"/>
    <property type="match status" value="1"/>
</dbReference>
<dbReference type="PROSITE" id="PS00636">
    <property type="entry name" value="DNAJ_1"/>
    <property type="match status" value="1"/>
</dbReference>
<keyword evidence="2" id="KW-1133">Transmembrane helix</keyword>
<sequence>MAEREYTKEQESVTLEVLKHDKHDFYKILKIEKTSNDLEIKKAYRKMAIKLHPDKNSFPRAAEAFKRVNRAFEVLSDEQKRKIFDQLGVDPDDRHAASAAGRGNPGSAFRSTNDPFRQQGSPFGGPGGMGFASPEDFFQHFAFGGPFGGGPFGGGGNGFQTFTFDPSTRTFHSRSSGAQRRRNPDGTTTTAGERQRQNRENQEEDFMPWRIIMPFLLLFLFQVFEKLLR</sequence>
<dbReference type="AlphaFoldDB" id="A0A1E5RNH8"/>
<dbReference type="InterPro" id="IPR036869">
    <property type="entry name" value="J_dom_sf"/>
</dbReference>
<gene>
    <name evidence="4" type="ORF">AWRI3579_g945</name>
</gene>
<dbReference type="FunCoup" id="A0A1E5RNH8">
    <property type="interactions" value="201"/>
</dbReference>
<keyword evidence="5" id="KW-1185">Reference proteome</keyword>
<dbReference type="SUPFAM" id="SSF46565">
    <property type="entry name" value="Chaperone J-domain"/>
    <property type="match status" value="1"/>
</dbReference>
<dbReference type="OrthoDB" id="1507364at2759"/>
<feature type="transmembrane region" description="Helical" evidence="2">
    <location>
        <begin position="206"/>
        <end position="224"/>
    </location>
</feature>
<feature type="region of interest" description="Disordered" evidence="1">
    <location>
        <begin position="88"/>
        <end position="129"/>
    </location>
</feature>
<comment type="caution">
    <text evidence="4">The sequence shown here is derived from an EMBL/GenBank/DDBJ whole genome shotgun (WGS) entry which is preliminary data.</text>
</comment>
<keyword evidence="2" id="KW-0472">Membrane</keyword>
<dbReference type="GO" id="GO:0030544">
    <property type="term" value="F:Hsp70 protein binding"/>
    <property type="evidence" value="ECO:0007669"/>
    <property type="project" value="TreeGrafter"/>
</dbReference>
<evidence type="ECO:0000313" key="4">
    <source>
        <dbReference type="EMBL" id="OEJ88438.1"/>
    </source>
</evidence>
<dbReference type="PANTHER" id="PTHR43908">
    <property type="entry name" value="AT29763P-RELATED"/>
    <property type="match status" value="1"/>
</dbReference>
<dbReference type="Gene3D" id="1.10.287.110">
    <property type="entry name" value="DnaJ domain"/>
    <property type="match status" value="1"/>
</dbReference>
<evidence type="ECO:0000256" key="1">
    <source>
        <dbReference type="SAM" id="MobiDB-lite"/>
    </source>
</evidence>
<keyword evidence="2" id="KW-0812">Transmembrane</keyword>
<dbReference type="GO" id="GO:0071218">
    <property type="term" value="P:cellular response to misfolded protein"/>
    <property type="evidence" value="ECO:0007669"/>
    <property type="project" value="TreeGrafter"/>
</dbReference>
<dbReference type="Proteomes" id="UP000095728">
    <property type="component" value="Unassembled WGS sequence"/>
</dbReference>
<dbReference type="PROSITE" id="PS50076">
    <property type="entry name" value="DNAJ_2"/>
    <property type="match status" value="1"/>
</dbReference>